<sequence length="296" mass="32461">MTLKHSSLKKSILSVSLALAVSISGSTVFAAESSLSKYDSYMMKAGYPEELIQVLNEEQKAEIFELKAVYAGHKKVTGKLIEANVPNNSKKPAQTSPEPQSLSNFNQYITSSRVSVGGTGFAEFILSYNWNWAYDPIFTAEDKFGLAWTDDFDAISSSARYGYSSEGWQERPITYPNCQGRLTSGGSTQYGYDAYSPGMGIGWAVNLISGFSAPGCGNYTTDKHSGWGQVQIRKAHNNSGNADSTSAKATYFHRELSSEGELQFSKTGPAVTITNKWSYDASPDAGHNWTWYHVNF</sequence>
<dbReference type="Proteomes" id="UP000076563">
    <property type="component" value="Unassembled WGS sequence"/>
</dbReference>
<organism evidence="3 4">
    <name type="scientific">Paenibacillus elgii</name>
    <dbReference type="NCBI Taxonomy" id="189691"/>
    <lineage>
        <taxon>Bacteria</taxon>
        <taxon>Bacillati</taxon>
        <taxon>Bacillota</taxon>
        <taxon>Bacilli</taxon>
        <taxon>Bacillales</taxon>
        <taxon>Paenibacillaceae</taxon>
        <taxon>Paenibacillus</taxon>
    </lineage>
</organism>
<feature type="compositionally biased region" description="Polar residues" evidence="1">
    <location>
        <begin position="85"/>
        <end position="102"/>
    </location>
</feature>
<reference evidence="4" key="1">
    <citation type="submission" date="2016-01" db="EMBL/GenBank/DDBJ databases">
        <title>Draft genome of Chromobacterium sp. F49.</title>
        <authorList>
            <person name="Hong K.W."/>
        </authorList>
    </citation>
    <scope>NUCLEOTIDE SEQUENCE [LARGE SCALE GENOMIC DNA]</scope>
    <source>
        <strain evidence="4">M63</strain>
    </source>
</reference>
<dbReference type="OrthoDB" id="2608255at2"/>
<feature type="signal peptide" evidence="2">
    <location>
        <begin position="1"/>
        <end position="30"/>
    </location>
</feature>
<accession>A0A164ARG1</accession>
<feature type="chain" id="PRO_5007848777" evidence="2">
    <location>
        <begin position="31"/>
        <end position="296"/>
    </location>
</feature>
<evidence type="ECO:0000256" key="2">
    <source>
        <dbReference type="SAM" id="SignalP"/>
    </source>
</evidence>
<protein>
    <submittedName>
        <fullName evidence="3">Uncharacterized protein</fullName>
    </submittedName>
</protein>
<comment type="caution">
    <text evidence="3">The sequence shown here is derived from an EMBL/GenBank/DDBJ whole genome shotgun (WGS) entry which is preliminary data.</text>
</comment>
<dbReference type="RefSeq" id="WP_063177587.1">
    <property type="nucleotide sequence ID" value="NZ_LQRA01000001.1"/>
</dbReference>
<keyword evidence="4" id="KW-1185">Reference proteome</keyword>
<dbReference type="AlphaFoldDB" id="A0A164ARG1"/>
<keyword evidence="2" id="KW-0732">Signal</keyword>
<evidence type="ECO:0000313" key="3">
    <source>
        <dbReference type="EMBL" id="KZE84422.1"/>
    </source>
</evidence>
<feature type="region of interest" description="Disordered" evidence="1">
    <location>
        <begin position="83"/>
        <end position="102"/>
    </location>
</feature>
<evidence type="ECO:0000256" key="1">
    <source>
        <dbReference type="SAM" id="MobiDB-lite"/>
    </source>
</evidence>
<name>A0A164ARG1_9BACL</name>
<dbReference type="EMBL" id="LQRA01000001">
    <property type="protein sequence ID" value="KZE84422.1"/>
    <property type="molecule type" value="Genomic_DNA"/>
</dbReference>
<gene>
    <name evidence="3" type="ORF">AV654_00510</name>
</gene>
<evidence type="ECO:0000313" key="4">
    <source>
        <dbReference type="Proteomes" id="UP000076563"/>
    </source>
</evidence>
<proteinExistence type="predicted"/>